<dbReference type="EMBL" id="CP081135">
    <property type="protein sequence ID" value="UEL47590.1"/>
    <property type="molecule type" value="Genomic_DNA"/>
</dbReference>
<dbReference type="KEGG" id="tem:JW646_18525"/>
<proteinExistence type="predicted"/>
<reference evidence="2 3" key="1">
    <citation type="journal article" date="2023" name="Int. J. Syst. Evol. Microbiol.">
        <title>Terrisporobacter hibernicus sp. nov., isolated from bovine faeces in Northern Ireland.</title>
        <authorList>
            <person name="Mitchell M."/>
            <person name="Nguyen S.V."/>
            <person name="Connor M."/>
            <person name="Fairley D.J."/>
            <person name="Donoghue O."/>
            <person name="Marshall H."/>
            <person name="Koolman L."/>
            <person name="McMullan G."/>
            <person name="Schaffer K.E."/>
            <person name="McGrath J.W."/>
            <person name="Fanning S."/>
        </authorList>
    </citation>
    <scope>NUCLEOTIDE SEQUENCE [LARGE SCALE GENOMIC DNA]</scope>
    <source>
        <strain evidence="2 3">MCA3</strain>
    </source>
</reference>
<organism evidence="2 3">
    <name type="scientific">Terrisporobacter hibernicus</name>
    <dbReference type="NCBI Taxonomy" id="2813371"/>
    <lineage>
        <taxon>Bacteria</taxon>
        <taxon>Bacillati</taxon>
        <taxon>Bacillota</taxon>
        <taxon>Clostridia</taxon>
        <taxon>Peptostreptococcales</taxon>
        <taxon>Peptostreptococcaceae</taxon>
        <taxon>Terrisporobacter</taxon>
    </lineage>
</organism>
<evidence type="ECO:0008006" key="4">
    <source>
        <dbReference type="Google" id="ProtNLM"/>
    </source>
</evidence>
<dbReference type="SUPFAM" id="SSF54001">
    <property type="entry name" value="Cysteine proteinases"/>
    <property type="match status" value="2"/>
</dbReference>
<dbReference type="InterPro" id="IPR023346">
    <property type="entry name" value="Lysozyme-like_dom_sf"/>
</dbReference>
<dbReference type="InterPro" id="IPR036514">
    <property type="entry name" value="SGNH_hydro_sf"/>
</dbReference>
<dbReference type="SUPFAM" id="SSF53955">
    <property type="entry name" value="Lysozyme-like"/>
    <property type="match status" value="1"/>
</dbReference>
<dbReference type="RefSeq" id="WP_228415964.1">
    <property type="nucleotide sequence ID" value="NZ_CP081135.1"/>
</dbReference>
<evidence type="ECO:0000313" key="2">
    <source>
        <dbReference type="EMBL" id="UEL47590.1"/>
    </source>
</evidence>
<dbReference type="SUPFAM" id="SSF52266">
    <property type="entry name" value="SGNH hydrolase"/>
    <property type="match status" value="1"/>
</dbReference>
<dbReference type="Proteomes" id="UP001198983">
    <property type="component" value="Chromosome"/>
</dbReference>
<keyword evidence="3" id="KW-1185">Reference proteome</keyword>
<dbReference type="InterPro" id="IPR038765">
    <property type="entry name" value="Papain-like_cys_pep_sf"/>
</dbReference>
<dbReference type="Gene3D" id="3.90.1720.10">
    <property type="entry name" value="endopeptidase domain like (from Nostoc punctiforme)"/>
    <property type="match status" value="2"/>
</dbReference>
<sequence>MEIKILDKNKKLKHILSSTEGDNIFFNDKYTSDLSTGAETFQTDTNLSDIEEGEYVLFEWNKKNKMLQIKTTEDVEHIDSTLKNIYSEFVGIELLNSYAREFKHEGNMTKLLGTILQGTNYEIGYVSPDVDAITAYYSISEPTAVYTILQNVITLYDNCEFEFDVDVIDCILGKYKFLINVYANGERGNKTYKRFEYNFNSYGMKRKGDITDFCSGLIGVGVNGITFKDIEWRPEDNPPLFKPMGDDFLIDPEAHEMLNNGGKVILGKYKSDATTPIDLLWDTYYKLQEIKQTKFDYDIPVYMTDEDYENTDLGDTVYVINDKFAPPVQLEARIGYLEISFTDRDKNKITLSNYKEVRSKIKNIDSNTIIKDTIDKLTGFTGKLTQADIDRIREFLASLDIQSEEIEKLLKKYEDSLEDTVTEKTEIAEDSEDYRAIKLSKIDGGLWLGDNRIYGVKKNKCATITSKKTENTATTSSSSASATEYKNAVAYYSKFSLGTRANWSCMSKLKSSSNKYKISTIVKYWSKKFGLDPELVYAMIYGESSGHPYRATKSSVGGYGLMQCERGAYFNRKQTIKFLDGTTKSFTPSYNTMRPGSGGKTTINGVKVDKNISNQIMFGCHEFRKSLERFQYNIFASLVGYNFGLGGADWVICKYVANKNNLTFVDSTLLSKQSSKVKDLYFKELENMKCRWSNYRKTYKQHTGWGTPTNIEYYLRWYKVVDGQLPYVLDKNGKKRGYGANKTSTITSNPNTTIKTGVATAVRNKIVAKAKEIVNLHVKYKKATYNQTPRTVDDTKRVRWYGRHYGMTNPYVYDCSGLVSCSYLNAGLKSAYAGSCKYGTLVASATKKSGYKMFKLTKSSIEDAIAGDIIMFCNNKCPSSFTREQAIRKDFTHHTAIYCGKVNGKHMLAHASKWAHHPEAIRYESFDAYNNIFRTKDYRLWNYCFILRPWDLAKKDSEATKAPTTTTTNAPKVVETNEVNLKGLNGAVPSDYYNDKTLVEDITINNINDDDKYPKTVSHVFCHFGINDLTDTGIENYKSLIKALMVKYPKKPIFIAKEYHVNSQYGSNYKDINIQIDNFNNAMLDYSNRTRYVIFVNTQSSMIDSSTGCISASLTNDGFSMKDKTSCDIYYTAYKKAILSLATPVVTSTSTSVNVLLRTQRTFKYKKVKSMQIRMPSLYDDSFYSRIIFTTGSNTKYIQSGWLFLMGTDTSKGQLIIKDNTTYDIKVYYNPDQEISSKKFLGSVTAYRKGTVAGTQYTFKYASNLVSYAKTFLTNKSKFAYNNTTPLDYSEPLTNIANWKDSNGKMHIDDSAFLNYVLMGYDYKTSHFGNQTARNHRKKNEKVNWAQSYVGHEANIAKYFVEKGWIVHQADITNYTNLKAGDILFMDSDSVNNNEFMGISHTAIYVGNKEVIECTNNSNVVQQVNVSTLSSKNVLFVGRIKIT</sequence>
<feature type="coiled-coil region" evidence="1">
    <location>
        <begin position="392"/>
        <end position="423"/>
    </location>
</feature>
<name>A0AAX2ZFQ5_9FIRM</name>
<evidence type="ECO:0000313" key="3">
    <source>
        <dbReference type="Proteomes" id="UP001198983"/>
    </source>
</evidence>
<gene>
    <name evidence="2" type="ORF">JW646_18525</name>
</gene>
<evidence type="ECO:0000256" key="1">
    <source>
        <dbReference type="SAM" id="Coils"/>
    </source>
</evidence>
<keyword evidence="1" id="KW-0175">Coiled coil</keyword>
<dbReference type="Gene3D" id="3.40.50.1110">
    <property type="entry name" value="SGNH hydrolase"/>
    <property type="match status" value="1"/>
</dbReference>
<protein>
    <recommendedName>
        <fullName evidence="4">NlpC/P60 domain-containing protein</fullName>
    </recommendedName>
</protein>
<accession>A0AAX2ZFQ5</accession>
<dbReference type="Gene3D" id="1.10.530.10">
    <property type="match status" value="1"/>
</dbReference>